<dbReference type="SUPFAM" id="SSF53448">
    <property type="entry name" value="Nucleotide-diphospho-sugar transferases"/>
    <property type="match status" value="1"/>
</dbReference>
<evidence type="ECO:0000256" key="14">
    <source>
        <dbReference type="SAM" id="Coils"/>
    </source>
</evidence>
<keyword evidence="7" id="KW-0325">Glycoprotein</keyword>
<dbReference type="Proteomes" id="UP000774326">
    <property type="component" value="Unassembled WGS sequence"/>
</dbReference>
<keyword evidence="5" id="KW-0479">Metal-binding</keyword>
<evidence type="ECO:0000256" key="13">
    <source>
        <dbReference type="ARBA" id="ARBA00057883"/>
    </source>
</evidence>
<evidence type="ECO:0000256" key="5">
    <source>
        <dbReference type="ARBA" id="ARBA00022723"/>
    </source>
</evidence>
<reference evidence="15" key="2">
    <citation type="submission" date="2021-01" db="EMBL/GenBank/DDBJ databases">
        <authorList>
            <person name="Schikora-Tamarit M.A."/>
        </authorList>
    </citation>
    <scope>NUCLEOTIDE SEQUENCE</scope>
    <source>
        <strain evidence="15">CBS2887</strain>
    </source>
</reference>
<evidence type="ECO:0000256" key="3">
    <source>
        <dbReference type="ARBA" id="ARBA00022490"/>
    </source>
</evidence>
<keyword evidence="8" id="KW-0464">Manganese</keyword>
<dbReference type="EC" id="2.4.1.186" evidence="10"/>
<dbReference type="OrthoDB" id="2014201at2759"/>
<evidence type="ECO:0000256" key="7">
    <source>
        <dbReference type="ARBA" id="ARBA00023180"/>
    </source>
</evidence>
<dbReference type="CDD" id="cd02537">
    <property type="entry name" value="GT8_Glycogenin"/>
    <property type="match status" value="1"/>
</dbReference>
<dbReference type="EMBL" id="JAEUBG010005439">
    <property type="protein sequence ID" value="KAH3674962.1"/>
    <property type="molecule type" value="Genomic_DNA"/>
</dbReference>
<evidence type="ECO:0000313" key="16">
    <source>
        <dbReference type="Proteomes" id="UP000774326"/>
    </source>
</evidence>
<comment type="function">
    <text evidence="13">Self-glucosylating initiator of glycogen synthesis. It catalyzes the formation of a short alpha (1,4)-glucosyl chain covalently attached via a glucose 1-O-tyrosyl linkage to internal tyrosine residues and these chains act as primers for the elongation reaction catalyzed by glycogen synthase.</text>
</comment>
<keyword evidence="14" id="KW-0175">Coiled coil</keyword>
<sequence>MSEQKGSVQAYITLLINDSYLPGALLLAKILKEKFQTKRKLLILTAGVSSEAVNFLVESYDEIIPIDADLLSDTNDSTLENLKLLDRLDLDLSFNKLHIFNQTQYKKLVYLDLDILPLKPLDDLFEVELKGNEIAASPDAGWPDIFNSGLLVFHPSQKLFSELSGKLTSPETDTTISFDGADQGLLNQFFKGKWVRLPFSYNVTFSNHYEYLPALNFFMKEIRSFHFIGSSKPWSSFEFSKFNQLWWDEFNSFFNEEQKRQIVSLSRSGKQQGEAENLVIPDLINSWNRLTTHEDLAAELNNKLEDIKDDSDNAKTEIEDAITQVFPWESYRNEPTRVFPKSDSPYF</sequence>
<dbReference type="Pfam" id="PF01501">
    <property type="entry name" value="Glyco_transf_8"/>
    <property type="match status" value="1"/>
</dbReference>
<organism evidence="15 16">
    <name type="scientific">Wickerhamomyces pijperi</name>
    <name type="common">Yeast</name>
    <name type="synonym">Pichia pijperi</name>
    <dbReference type="NCBI Taxonomy" id="599730"/>
    <lineage>
        <taxon>Eukaryota</taxon>
        <taxon>Fungi</taxon>
        <taxon>Dikarya</taxon>
        <taxon>Ascomycota</taxon>
        <taxon>Saccharomycotina</taxon>
        <taxon>Saccharomycetes</taxon>
        <taxon>Phaffomycetales</taxon>
        <taxon>Wickerhamomycetaceae</taxon>
        <taxon>Wickerhamomyces</taxon>
    </lineage>
</organism>
<comment type="subcellular location">
    <subcellularLocation>
        <location evidence="2">Cytoplasm</location>
    </subcellularLocation>
</comment>
<comment type="catalytic activity">
    <reaction evidence="12">
        <text>L-tyrosyl-[glycogenin] + UDP-alpha-D-glucose = alpha-D-glucosyl-L-tyrosyl-[glycogenin] + UDP + H(+)</text>
        <dbReference type="Rhea" id="RHEA:23360"/>
        <dbReference type="Rhea" id="RHEA-COMP:14604"/>
        <dbReference type="Rhea" id="RHEA-COMP:14605"/>
        <dbReference type="ChEBI" id="CHEBI:15378"/>
        <dbReference type="ChEBI" id="CHEBI:46858"/>
        <dbReference type="ChEBI" id="CHEBI:58223"/>
        <dbReference type="ChEBI" id="CHEBI:58885"/>
        <dbReference type="ChEBI" id="CHEBI:140573"/>
        <dbReference type="EC" id="2.4.1.186"/>
    </reaction>
</comment>
<feature type="coiled-coil region" evidence="14">
    <location>
        <begin position="290"/>
        <end position="324"/>
    </location>
</feature>
<evidence type="ECO:0000256" key="4">
    <source>
        <dbReference type="ARBA" id="ARBA00022679"/>
    </source>
</evidence>
<dbReference type="GO" id="GO:0008466">
    <property type="term" value="F:glycogenin glucosyltransferase activity"/>
    <property type="evidence" value="ECO:0007669"/>
    <property type="project" value="UniProtKB-EC"/>
</dbReference>
<proteinExistence type="inferred from homology"/>
<name>A0A9P8PN60_WICPI</name>
<dbReference type="FunFam" id="3.90.550.10:FF:000092">
    <property type="entry name" value="Glycogenin 2"/>
    <property type="match status" value="1"/>
</dbReference>
<evidence type="ECO:0000256" key="11">
    <source>
        <dbReference type="ARBA" id="ARBA00050886"/>
    </source>
</evidence>
<evidence type="ECO:0000256" key="9">
    <source>
        <dbReference type="ARBA" id="ARBA00038162"/>
    </source>
</evidence>
<evidence type="ECO:0000313" key="15">
    <source>
        <dbReference type="EMBL" id="KAH3674962.1"/>
    </source>
</evidence>
<evidence type="ECO:0000256" key="6">
    <source>
        <dbReference type="ARBA" id="ARBA00023056"/>
    </source>
</evidence>
<comment type="similarity">
    <text evidence="9">Belongs to the glycosyltransferase 8 family. Glycogenin subfamily.</text>
</comment>
<comment type="cofactor">
    <cofactor evidence="1">
        <name>Mn(2+)</name>
        <dbReference type="ChEBI" id="CHEBI:29035"/>
    </cofactor>
</comment>
<keyword evidence="4" id="KW-0808">Transferase</keyword>
<gene>
    <name evidence="15" type="ORF">WICPIJ_009407</name>
</gene>
<dbReference type="InterPro" id="IPR029044">
    <property type="entry name" value="Nucleotide-diphossugar_trans"/>
</dbReference>
<dbReference type="GO" id="GO:0046872">
    <property type="term" value="F:metal ion binding"/>
    <property type="evidence" value="ECO:0007669"/>
    <property type="project" value="UniProtKB-KW"/>
</dbReference>
<accession>A0A9P8PN60</accession>
<dbReference type="InterPro" id="IPR050587">
    <property type="entry name" value="GNT1/Glycosyltrans_8"/>
</dbReference>
<keyword evidence="6" id="KW-0320">Glycogen biosynthesis</keyword>
<comment type="caution">
    <text evidence="15">The sequence shown here is derived from an EMBL/GenBank/DDBJ whole genome shotgun (WGS) entry which is preliminary data.</text>
</comment>
<evidence type="ECO:0000256" key="1">
    <source>
        <dbReference type="ARBA" id="ARBA00001936"/>
    </source>
</evidence>
<reference evidence="15" key="1">
    <citation type="journal article" date="2021" name="Open Biol.">
        <title>Shared evolutionary footprints suggest mitochondrial oxidative damage underlies multiple complex I losses in fungi.</title>
        <authorList>
            <person name="Schikora-Tamarit M.A."/>
            <person name="Marcet-Houben M."/>
            <person name="Nosek J."/>
            <person name="Gabaldon T."/>
        </authorList>
    </citation>
    <scope>NUCLEOTIDE SEQUENCE</scope>
    <source>
        <strain evidence="15">CBS2887</strain>
    </source>
</reference>
<dbReference type="PANTHER" id="PTHR11183">
    <property type="entry name" value="GLYCOGENIN SUBFAMILY MEMBER"/>
    <property type="match status" value="1"/>
</dbReference>
<keyword evidence="16" id="KW-1185">Reference proteome</keyword>
<protein>
    <recommendedName>
        <fullName evidence="10">glycogenin glucosyltransferase</fullName>
        <ecNumber evidence="10">2.4.1.186</ecNumber>
    </recommendedName>
</protein>
<evidence type="ECO:0000256" key="2">
    <source>
        <dbReference type="ARBA" id="ARBA00004496"/>
    </source>
</evidence>
<keyword evidence="3" id="KW-0963">Cytoplasm</keyword>
<evidence type="ECO:0000256" key="10">
    <source>
        <dbReference type="ARBA" id="ARBA00038934"/>
    </source>
</evidence>
<evidence type="ECO:0000256" key="12">
    <source>
        <dbReference type="ARBA" id="ARBA00052293"/>
    </source>
</evidence>
<evidence type="ECO:0000256" key="8">
    <source>
        <dbReference type="ARBA" id="ARBA00023211"/>
    </source>
</evidence>
<dbReference type="GO" id="GO:0005978">
    <property type="term" value="P:glycogen biosynthetic process"/>
    <property type="evidence" value="ECO:0007669"/>
    <property type="project" value="UniProtKB-KW"/>
</dbReference>
<dbReference type="Gene3D" id="3.90.550.10">
    <property type="entry name" value="Spore Coat Polysaccharide Biosynthesis Protein SpsA, Chain A"/>
    <property type="match status" value="1"/>
</dbReference>
<dbReference type="InterPro" id="IPR002495">
    <property type="entry name" value="Glyco_trans_8"/>
</dbReference>
<dbReference type="GO" id="GO:0005737">
    <property type="term" value="C:cytoplasm"/>
    <property type="evidence" value="ECO:0007669"/>
    <property type="project" value="UniProtKB-SubCell"/>
</dbReference>
<dbReference type="AlphaFoldDB" id="A0A9P8PN60"/>
<comment type="catalytic activity">
    <reaction evidence="11">
        <text>[1,4-alpha-D-glucosyl](n)-L-tyrosyl-[glycogenin] + UDP-alpha-D-glucose = [1,4-alpha-D-glucosyl](n+1)-L-tyrosyl-[glycogenin] + UDP + H(+)</text>
        <dbReference type="Rhea" id="RHEA:56560"/>
        <dbReference type="Rhea" id="RHEA-COMP:14606"/>
        <dbReference type="Rhea" id="RHEA-COMP:14607"/>
        <dbReference type="ChEBI" id="CHEBI:15378"/>
        <dbReference type="ChEBI" id="CHEBI:58223"/>
        <dbReference type="ChEBI" id="CHEBI:58885"/>
        <dbReference type="ChEBI" id="CHEBI:140574"/>
        <dbReference type="EC" id="2.4.1.186"/>
    </reaction>
</comment>